<dbReference type="PANTHER" id="PTHR42839">
    <property type="entry name" value="ISOCHORISMATE SYNTHASE ENTC"/>
    <property type="match status" value="1"/>
</dbReference>
<dbReference type="Pfam" id="PF00425">
    <property type="entry name" value="Chorismate_bind"/>
    <property type="match status" value="1"/>
</dbReference>
<dbReference type="EC" id="5.4.4.2" evidence="3"/>
<proteinExistence type="inferred from homology"/>
<comment type="catalytic activity">
    <reaction evidence="1">
        <text>chorismate = isochorismate</text>
        <dbReference type="Rhea" id="RHEA:18985"/>
        <dbReference type="ChEBI" id="CHEBI:29748"/>
        <dbReference type="ChEBI" id="CHEBI:29780"/>
        <dbReference type="EC" id="5.4.4.2"/>
    </reaction>
</comment>
<evidence type="ECO:0000256" key="2">
    <source>
        <dbReference type="ARBA" id="ARBA00005297"/>
    </source>
</evidence>
<evidence type="ECO:0000313" key="8">
    <source>
        <dbReference type="Proteomes" id="UP000280792"/>
    </source>
</evidence>
<keyword evidence="8" id="KW-1185">Reference proteome</keyword>
<feature type="domain" description="Chorismate-utilising enzyme C-terminal" evidence="6">
    <location>
        <begin position="144"/>
        <end position="397"/>
    </location>
</feature>
<keyword evidence="4 7" id="KW-0413">Isomerase</keyword>
<dbReference type="InterPro" id="IPR015890">
    <property type="entry name" value="Chorismate_C"/>
</dbReference>
<evidence type="ECO:0000256" key="5">
    <source>
        <dbReference type="ARBA" id="ARBA00041564"/>
    </source>
</evidence>
<accession>A0A3P3VJN2</accession>
<evidence type="ECO:0000313" key="7">
    <source>
        <dbReference type="EMBL" id="RRJ82527.1"/>
    </source>
</evidence>
<evidence type="ECO:0000256" key="3">
    <source>
        <dbReference type="ARBA" id="ARBA00012824"/>
    </source>
</evidence>
<dbReference type="SUPFAM" id="SSF56322">
    <property type="entry name" value="ADC synthase"/>
    <property type="match status" value="1"/>
</dbReference>
<reference evidence="7 8" key="2">
    <citation type="submission" date="2018-12" db="EMBL/GenBank/DDBJ databases">
        <title>Simiduia agarivorans gen. nov., sp. nov., a marine, agarolytic bacterium isolated from shallow coastal water from Keelung, Taiwan.</title>
        <authorList>
            <person name="Shieh W.Y."/>
        </authorList>
    </citation>
    <scope>NUCLEOTIDE SEQUENCE [LARGE SCALE GENOMIC DNA]</scope>
    <source>
        <strain evidence="7 8">GTF-13</strain>
    </source>
</reference>
<dbReference type="InterPro" id="IPR005801">
    <property type="entry name" value="ADC_synthase"/>
</dbReference>
<dbReference type="Proteomes" id="UP000280792">
    <property type="component" value="Unassembled WGS sequence"/>
</dbReference>
<dbReference type="AlphaFoldDB" id="A0A3P3VJN2"/>
<dbReference type="GO" id="GO:0008909">
    <property type="term" value="F:isochorismate synthase activity"/>
    <property type="evidence" value="ECO:0007669"/>
    <property type="project" value="UniProtKB-EC"/>
</dbReference>
<dbReference type="RefSeq" id="WP_125016344.1">
    <property type="nucleotide sequence ID" value="NZ_QWEZ01000002.1"/>
</dbReference>
<dbReference type="InterPro" id="IPR004561">
    <property type="entry name" value="IsoChor_synthase"/>
</dbReference>
<gene>
    <name evidence="7" type="ORF">D0544_11695</name>
</gene>
<dbReference type="PANTHER" id="PTHR42839:SF2">
    <property type="entry name" value="ISOCHORISMATE SYNTHASE ENTC"/>
    <property type="match status" value="1"/>
</dbReference>
<evidence type="ECO:0000259" key="6">
    <source>
        <dbReference type="Pfam" id="PF00425"/>
    </source>
</evidence>
<dbReference type="Gene3D" id="3.60.120.10">
    <property type="entry name" value="Anthranilate synthase"/>
    <property type="match status" value="1"/>
</dbReference>
<dbReference type="EMBL" id="QWEZ01000002">
    <property type="protein sequence ID" value="RRJ82527.1"/>
    <property type="molecule type" value="Genomic_DNA"/>
</dbReference>
<comment type="caution">
    <text evidence="7">The sequence shown here is derived from an EMBL/GenBank/DDBJ whole genome shotgun (WGS) entry which is preliminary data.</text>
</comment>
<dbReference type="NCBIfam" id="TIGR00543">
    <property type="entry name" value="isochor_syn"/>
    <property type="match status" value="1"/>
</dbReference>
<sequence length="419" mass="45997">MPLLQLEEPLGGLATEALVPWLQASDRFPRMLWQSRDGQLTVAALGLASRFKAPQEHPTHARRIWCVAGFDANQSWNGYPAHLSYIPEIELEHSPAGWTLRISLGPETSVEQLQRSLATLHRISPEPDAGLPPVVAPVRHQPQQPQWCQQVGAVQRAIADGELQKVVLARQSSLRFEAAPSLWSLYRSWSQQALNCYRFVFEPAPGDGFISLSPERLMQRSGDQLLTEALAGTAPRPSQSAEARDASLELLADSKNRHEHQLVIEDIQHKLASIGLSCSQRCETSVLQQRGIQHLHQLLQGYANPMPADTLIAHTLHPTAAVGGLPGEAASRFLCHNESLVRGWYAGYCGYLAPAAAELAVTIRSARLQGNELQLFAGAGIVALSDPLAEWQELDQKIALPLSLFVPGEEHVSRRTSLS</sequence>
<protein>
    <recommendedName>
        <fullName evidence="3">isochorismate synthase</fullName>
        <ecNumber evidence="3">5.4.4.2</ecNumber>
    </recommendedName>
    <alternativeName>
        <fullName evidence="5">Isochorismate mutase</fullName>
    </alternativeName>
</protein>
<name>A0A3P3VJN2_9GAMM</name>
<reference evidence="7 8" key="1">
    <citation type="submission" date="2018-08" db="EMBL/GenBank/DDBJ databases">
        <authorList>
            <person name="Khan S.A."/>
        </authorList>
    </citation>
    <scope>NUCLEOTIDE SEQUENCE [LARGE SCALE GENOMIC DNA]</scope>
    <source>
        <strain evidence="7 8">GTF-13</strain>
    </source>
</reference>
<organism evidence="7 8">
    <name type="scientific">Aestuariirhabdus litorea</name>
    <dbReference type="NCBI Taxonomy" id="2528527"/>
    <lineage>
        <taxon>Bacteria</taxon>
        <taxon>Pseudomonadati</taxon>
        <taxon>Pseudomonadota</taxon>
        <taxon>Gammaproteobacteria</taxon>
        <taxon>Oceanospirillales</taxon>
        <taxon>Aestuariirhabdaceae</taxon>
        <taxon>Aestuariirhabdus</taxon>
    </lineage>
</organism>
<evidence type="ECO:0000256" key="1">
    <source>
        <dbReference type="ARBA" id="ARBA00000799"/>
    </source>
</evidence>
<evidence type="ECO:0000256" key="4">
    <source>
        <dbReference type="ARBA" id="ARBA00023235"/>
    </source>
</evidence>
<comment type="similarity">
    <text evidence="2">Belongs to the isochorismate synthase family.</text>
</comment>